<evidence type="ECO:0000313" key="1">
    <source>
        <dbReference type="EMBL" id="MBX25391.1"/>
    </source>
</evidence>
<name>A0A2P2M5A0_RHIMU</name>
<dbReference type="AlphaFoldDB" id="A0A2P2M5A0"/>
<dbReference type="EMBL" id="GGEC01044907">
    <property type="protein sequence ID" value="MBX25391.1"/>
    <property type="molecule type" value="Transcribed_RNA"/>
</dbReference>
<proteinExistence type="predicted"/>
<organism evidence="1">
    <name type="scientific">Rhizophora mucronata</name>
    <name type="common">Asiatic mangrove</name>
    <dbReference type="NCBI Taxonomy" id="61149"/>
    <lineage>
        <taxon>Eukaryota</taxon>
        <taxon>Viridiplantae</taxon>
        <taxon>Streptophyta</taxon>
        <taxon>Embryophyta</taxon>
        <taxon>Tracheophyta</taxon>
        <taxon>Spermatophyta</taxon>
        <taxon>Magnoliopsida</taxon>
        <taxon>eudicotyledons</taxon>
        <taxon>Gunneridae</taxon>
        <taxon>Pentapetalae</taxon>
        <taxon>rosids</taxon>
        <taxon>fabids</taxon>
        <taxon>Malpighiales</taxon>
        <taxon>Rhizophoraceae</taxon>
        <taxon>Rhizophora</taxon>
    </lineage>
</organism>
<reference evidence="1" key="1">
    <citation type="submission" date="2018-02" db="EMBL/GenBank/DDBJ databases">
        <title>Rhizophora mucronata_Transcriptome.</title>
        <authorList>
            <person name="Meera S.P."/>
            <person name="Sreeshan A."/>
            <person name="Augustine A."/>
        </authorList>
    </citation>
    <scope>NUCLEOTIDE SEQUENCE</scope>
    <source>
        <tissue evidence="1">Leaf</tissue>
    </source>
</reference>
<protein>
    <submittedName>
        <fullName evidence="1">Uncharacterized protein</fullName>
    </submittedName>
</protein>
<sequence>MHRRQIILITYKDGIPSAVSIAIIASLKHVTLCNCFHALYLDQQGCTVHTSQQCTKYKLSPLYWSRFFDTYICLLYPTLNHIFPNLCMLPLRVSIFPHIKKHD</sequence>
<accession>A0A2P2M5A0</accession>